<keyword evidence="2" id="KW-1185">Reference proteome</keyword>
<sequence length="116" mass="13012">MGQNGEYRVDAELLRGLYTNTCRVAALTPELTSTTPSETKKPVNFPAQQTVSGNRTKFPAFVMEMTFLVEFKAHYMSGKRGVFWSRRIFGLRRSGSITGGDKLAKLQFIVNLTDTQ</sequence>
<dbReference type="Proteomes" id="UP000887013">
    <property type="component" value="Unassembled WGS sequence"/>
</dbReference>
<proteinExistence type="predicted"/>
<protein>
    <submittedName>
        <fullName evidence="1">Uncharacterized protein</fullName>
    </submittedName>
</protein>
<name>A0A8X6U497_NEPPI</name>
<gene>
    <name evidence="1" type="ORF">NPIL_228481</name>
</gene>
<evidence type="ECO:0000313" key="1">
    <source>
        <dbReference type="EMBL" id="GFT73596.1"/>
    </source>
</evidence>
<organism evidence="1 2">
    <name type="scientific">Nephila pilipes</name>
    <name type="common">Giant wood spider</name>
    <name type="synonym">Nephila maculata</name>
    <dbReference type="NCBI Taxonomy" id="299642"/>
    <lineage>
        <taxon>Eukaryota</taxon>
        <taxon>Metazoa</taxon>
        <taxon>Ecdysozoa</taxon>
        <taxon>Arthropoda</taxon>
        <taxon>Chelicerata</taxon>
        <taxon>Arachnida</taxon>
        <taxon>Araneae</taxon>
        <taxon>Araneomorphae</taxon>
        <taxon>Entelegynae</taxon>
        <taxon>Araneoidea</taxon>
        <taxon>Nephilidae</taxon>
        <taxon>Nephila</taxon>
    </lineage>
</organism>
<dbReference type="AlphaFoldDB" id="A0A8X6U497"/>
<dbReference type="EMBL" id="BMAW01021593">
    <property type="protein sequence ID" value="GFT73596.1"/>
    <property type="molecule type" value="Genomic_DNA"/>
</dbReference>
<reference evidence="1" key="1">
    <citation type="submission" date="2020-08" db="EMBL/GenBank/DDBJ databases">
        <title>Multicomponent nature underlies the extraordinary mechanical properties of spider dragline silk.</title>
        <authorList>
            <person name="Kono N."/>
            <person name="Nakamura H."/>
            <person name="Mori M."/>
            <person name="Yoshida Y."/>
            <person name="Ohtoshi R."/>
            <person name="Malay A.D."/>
            <person name="Moran D.A.P."/>
            <person name="Tomita M."/>
            <person name="Numata K."/>
            <person name="Arakawa K."/>
        </authorList>
    </citation>
    <scope>NUCLEOTIDE SEQUENCE</scope>
</reference>
<accession>A0A8X6U497</accession>
<evidence type="ECO:0000313" key="2">
    <source>
        <dbReference type="Proteomes" id="UP000887013"/>
    </source>
</evidence>
<comment type="caution">
    <text evidence="1">The sequence shown here is derived from an EMBL/GenBank/DDBJ whole genome shotgun (WGS) entry which is preliminary data.</text>
</comment>